<evidence type="ECO:0000256" key="5">
    <source>
        <dbReference type="ARBA" id="ARBA00023136"/>
    </source>
</evidence>
<feature type="transmembrane region" description="Helical" evidence="6">
    <location>
        <begin position="244"/>
        <end position="264"/>
    </location>
</feature>
<evidence type="ECO:0000259" key="8">
    <source>
        <dbReference type="Pfam" id="PF00892"/>
    </source>
</evidence>
<proteinExistence type="inferred from homology"/>
<dbReference type="SUPFAM" id="SSF103481">
    <property type="entry name" value="Multidrug resistance efflux transporter EmrE"/>
    <property type="match status" value="1"/>
</dbReference>
<evidence type="ECO:0000256" key="4">
    <source>
        <dbReference type="ARBA" id="ARBA00022989"/>
    </source>
</evidence>
<keyword evidence="5 6" id="KW-0472">Membrane</keyword>
<keyword evidence="4 6" id="KW-1133">Transmembrane helix</keyword>
<feature type="transmembrane region" description="Helical" evidence="6">
    <location>
        <begin position="74"/>
        <end position="93"/>
    </location>
</feature>
<reference evidence="9 10" key="1">
    <citation type="journal article" date="2021" name="Commun. Biol.">
        <title>The genome of Shorea leprosula (Dipterocarpaceae) highlights the ecological relevance of drought in aseasonal tropical rainforests.</title>
        <authorList>
            <person name="Ng K.K.S."/>
            <person name="Kobayashi M.J."/>
            <person name="Fawcett J.A."/>
            <person name="Hatakeyama M."/>
            <person name="Paape T."/>
            <person name="Ng C.H."/>
            <person name="Ang C.C."/>
            <person name="Tnah L.H."/>
            <person name="Lee C.T."/>
            <person name="Nishiyama T."/>
            <person name="Sese J."/>
            <person name="O'Brien M.J."/>
            <person name="Copetti D."/>
            <person name="Mohd Noor M.I."/>
            <person name="Ong R.C."/>
            <person name="Putra M."/>
            <person name="Sireger I.Z."/>
            <person name="Indrioko S."/>
            <person name="Kosugi Y."/>
            <person name="Izuno A."/>
            <person name="Isagi Y."/>
            <person name="Lee S.L."/>
            <person name="Shimizu K.K."/>
        </authorList>
    </citation>
    <scope>NUCLEOTIDE SEQUENCE [LARGE SCALE GENOMIC DNA]</scope>
    <source>
        <strain evidence="9">214</strain>
    </source>
</reference>
<feature type="transmembrane region" description="Helical" evidence="6">
    <location>
        <begin position="105"/>
        <end position="123"/>
    </location>
</feature>
<organism evidence="9 10">
    <name type="scientific">Rubroshorea leprosula</name>
    <dbReference type="NCBI Taxonomy" id="152421"/>
    <lineage>
        <taxon>Eukaryota</taxon>
        <taxon>Viridiplantae</taxon>
        <taxon>Streptophyta</taxon>
        <taxon>Embryophyta</taxon>
        <taxon>Tracheophyta</taxon>
        <taxon>Spermatophyta</taxon>
        <taxon>Magnoliopsida</taxon>
        <taxon>eudicotyledons</taxon>
        <taxon>Gunneridae</taxon>
        <taxon>Pentapetalae</taxon>
        <taxon>rosids</taxon>
        <taxon>malvids</taxon>
        <taxon>Malvales</taxon>
        <taxon>Dipterocarpaceae</taxon>
        <taxon>Rubroshorea</taxon>
    </lineage>
</organism>
<feature type="transmembrane region" description="Helical" evidence="6">
    <location>
        <begin position="179"/>
        <end position="199"/>
    </location>
</feature>
<dbReference type="AlphaFoldDB" id="A0AAV5MTG3"/>
<keyword evidence="3 6" id="KW-0812">Transmembrane</keyword>
<dbReference type="PANTHER" id="PTHR31218">
    <property type="entry name" value="WAT1-RELATED PROTEIN"/>
    <property type="match status" value="1"/>
</dbReference>
<feature type="transmembrane region" description="Helical" evidence="6">
    <location>
        <begin position="302"/>
        <end position="321"/>
    </location>
</feature>
<feature type="transmembrane region" description="Helical" evidence="6">
    <location>
        <begin position="45"/>
        <end position="62"/>
    </location>
</feature>
<comment type="subcellular location">
    <subcellularLocation>
        <location evidence="1 6">Membrane</location>
        <topology evidence="1 6">Multi-pass membrane protein</topology>
    </subcellularLocation>
</comment>
<comment type="caution">
    <text evidence="9">The sequence shown here is derived from an EMBL/GenBank/DDBJ whole genome shotgun (WGS) entry which is preliminary data.</text>
</comment>
<comment type="similarity">
    <text evidence="2 6">Belongs to the drug/metabolite transporter (DMT) superfamily. Plant drug/metabolite exporter (P-DME) (TC 2.A.7.4) family.</text>
</comment>
<evidence type="ECO:0000256" key="6">
    <source>
        <dbReference type="RuleBase" id="RU363077"/>
    </source>
</evidence>
<dbReference type="EMBL" id="BPVZ01000904">
    <property type="protein sequence ID" value="GKV52884.1"/>
    <property type="molecule type" value="Genomic_DNA"/>
</dbReference>
<feature type="transmembrane region" description="Helical" evidence="6">
    <location>
        <begin position="135"/>
        <end position="153"/>
    </location>
</feature>
<evidence type="ECO:0000256" key="1">
    <source>
        <dbReference type="ARBA" id="ARBA00004141"/>
    </source>
</evidence>
<feature type="transmembrane region" description="Helical" evidence="6">
    <location>
        <begin position="276"/>
        <end position="296"/>
    </location>
</feature>
<accession>A0AAV5MTG3</accession>
<name>A0AAV5MTG3_9ROSI</name>
<sequence>MGLTSYLWSAVPFVAMITVECTDVGLSVISKAALTRGMSNFVPVVYSNALGTLILLPYFIFFRKKEAPLSFSMLRMFFLLALIGSVGQMIYLTGVKFSSPTLSSAIMNLTPIFTFLLAIMFRMEKVDFGRSSSQAKVLGAIVSVTGALAVTLYKGPPVLAATSSSNFLHQFLLSKDSRWIIGGFLLLLTSLSSATWTIFQTAAVKAYPDEMTIVFFFTFFITVQATVFALILERNPAAWRLKSSVEVIAIVSTAILGSLFRIAIHTWCLRKKGPVYVVMFKPLGIAIAVVMTVTFLGEILHLGSVVGSVIITVGFYGVMWGKTKEKNMGLQNENSTTESSGPKTPLLQSSEIV</sequence>
<evidence type="ECO:0000256" key="3">
    <source>
        <dbReference type="ARBA" id="ARBA00022692"/>
    </source>
</evidence>
<evidence type="ECO:0000256" key="2">
    <source>
        <dbReference type="ARBA" id="ARBA00007635"/>
    </source>
</evidence>
<protein>
    <recommendedName>
        <fullName evidence="6">WAT1-related protein</fullName>
    </recommendedName>
</protein>
<evidence type="ECO:0000256" key="7">
    <source>
        <dbReference type="SAM" id="MobiDB-lite"/>
    </source>
</evidence>
<feature type="domain" description="EamA" evidence="8">
    <location>
        <begin position="27"/>
        <end position="150"/>
    </location>
</feature>
<dbReference type="InterPro" id="IPR037185">
    <property type="entry name" value="EmrE-like"/>
</dbReference>
<dbReference type="GO" id="GO:0016020">
    <property type="term" value="C:membrane"/>
    <property type="evidence" value="ECO:0007669"/>
    <property type="project" value="UniProtKB-SubCell"/>
</dbReference>
<feature type="region of interest" description="Disordered" evidence="7">
    <location>
        <begin position="331"/>
        <end position="353"/>
    </location>
</feature>
<evidence type="ECO:0000313" key="9">
    <source>
        <dbReference type="EMBL" id="GKV52884.1"/>
    </source>
</evidence>
<keyword evidence="10" id="KW-1185">Reference proteome</keyword>
<dbReference type="InterPro" id="IPR000620">
    <property type="entry name" value="EamA_dom"/>
</dbReference>
<evidence type="ECO:0000313" key="10">
    <source>
        <dbReference type="Proteomes" id="UP001054252"/>
    </source>
</evidence>
<dbReference type="Proteomes" id="UP001054252">
    <property type="component" value="Unassembled WGS sequence"/>
</dbReference>
<dbReference type="Pfam" id="PF00892">
    <property type="entry name" value="EamA"/>
    <property type="match status" value="1"/>
</dbReference>
<gene>
    <name evidence="9" type="ORF">SLEP1_g59440</name>
</gene>
<dbReference type="InterPro" id="IPR030184">
    <property type="entry name" value="WAT1-related"/>
</dbReference>
<feature type="transmembrane region" description="Helical" evidence="6">
    <location>
        <begin position="211"/>
        <end position="232"/>
    </location>
</feature>
<dbReference type="GO" id="GO:0022857">
    <property type="term" value="F:transmembrane transporter activity"/>
    <property type="evidence" value="ECO:0007669"/>
    <property type="project" value="InterPro"/>
</dbReference>